<dbReference type="GeneID" id="105271188"/>
<dbReference type="SUPFAM" id="SSF53474">
    <property type="entry name" value="alpha/beta-Hydrolases"/>
    <property type="match status" value="1"/>
</dbReference>
<dbReference type="Proteomes" id="UP000694866">
    <property type="component" value="Unplaced"/>
</dbReference>
<evidence type="ECO:0000259" key="8">
    <source>
        <dbReference type="Pfam" id="PF00561"/>
    </source>
</evidence>
<dbReference type="KEGG" id="fas:105271188"/>
<keyword evidence="3" id="KW-0378">Hydrolase</keyword>
<keyword evidence="9" id="KW-1185">Reference proteome</keyword>
<evidence type="ECO:0000256" key="5">
    <source>
        <dbReference type="ARBA" id="ARBA00023098"/>
    </source>
</evidence>
<dbReference type="Pfam" id="PF00561">
    <property type="entry name" value="Abhydrolase_1"/>
    <property type="match status" value="1"/>
</dbReference>
<feature type="domain" description="AB hydrolase-1" evidence="8">
    <location>
        <begin position="106"/>
        <end position="407"/>
    </location>
</feature>
<dbReference type="PIRSF" id="PIRSF000862">
    <property type="entry name" value="Steryl_ester_lip"/>
    <property type="match status" value="1"/>
</dbReference>
<evidence type="ECO:0000256" key="2">
    <source>
        <dbReference type="ARBA" id="ARBA00022729"/>
    </source>
</evidence>
<protein>
    <submittedName>
        <fullName evidence="10">Lipase 3-like</fullName>
    </submittedName>
</protein>
<dbReference type="OrthoDB" id="9974421at2759"/>
<feature type="active site" description="Charge relay system" evidence="7">
    <location>
        <position position="406"/>
    </location>
</feature>
<feature type="active site" description="Charge relay system" evidence="7">
    <location>
        <position position="373"/>
    </location>
</feature>
<evidence type="ECO:0000256" key="7">
    <source>
        <dbReference type="PIRSR" id="PIRSR000862-1"/>
    </source>
</evidence>
<proteinExistence type="inferred from homology"/>
<keyword evidence="4" id="KW-0442">Lipid degradation</keyword>
<name>A0A9R1TJZ4_9HYME</name>
<evidence type="ECO:0000256" key="3">
    <source>
        <dbReference type="ARBA" id="ARBA00022801"/>
    </source>
</evidence>
<accession>A0A9R1TJZ4</accession>
<dbReference type="InterPro" id="IPR029058">
    <property type="entry name" value="AB_hydrolase_fold"/>
</dbReference>
<organism evidence="9 10">
    <name type="scientific">Fopius arisanus</name>
    <dbReference type="NCBI Taxonomy" id="64838"/>
    <lineage>
        <taxon>Eukaryota</taxon>
        <taxon>Metazoa</taxon>
        <taxon>Ecdysozoa</taxon>
        <taxon>Arthropoda</taxon>
        <taxon>Hexapoda</taxon>
        <taxon>Insecta</taxon>
        <taxon>Pterygota</taxon>
        <taxon>Neoptera</taxon>
        <taxon>Endopterygota</taxon>
        <taxon>Hymenoptera</taxon>
        <taxon>Apocrita</taxon>
        <taxon>Ichneumonoidea</taxon>
        <taxon>Braconidae</taxon>
        <taxon>Opiinae</taxon>
        <taxon>Fopius</taxon>
    </lineage>
</organism>
<reference evidence="10" key="1">
    <citation type="submission" date="2025-08" db="UniProtKB">
        <authorList>
            <consortium name="RefSeq"/>
        </authorList>
    </citation>
    <scope>IDENTIFICATION</scope>
    <source>
        <strain evidence="10">USDA-PBARC FA_bdor</strain>
        <tissue evidence="10">Whole organism</tissue>
    </source>
</reference>
<evidence type="ECO:0000313" key="10">
    <source>
        <dbReference type="RefSeq" id="XP_011310870.1"/>
    </source>
</evidence>
<keyword evidence="6" id="KW-0325">Glycoprotein</keyword>
<keyword evidence="2" id="KW-0732">Signal</keyword>
<evidence type="ECO:0000313" key="9">
    <source>
        <dbReference type="Proteomes" id="UP000694866"/>
    </source>
</evidence>
<evidence type="ECO:0000256" key="1">
    <source>
        <dbReference type="ARBA" id="ARBA00010701"/>
    </source>
</evidence>
<dbReference type="Gene3D" id="3.40.50.1820">
    <property type="entry name" value="alpha/beta hydrolase"/>
    <property type="match status" value="1"/>
</dbReference>
<gene>
    <name evidence="10" type="primary">LOC105271188</name>
</gene>
<evidence type="ECO:0000256" key="6">
    <source>
        <dbReference type="ARBA" id="ARBA00023180"/>
    </source>
</evidence>
<keyword evidence="5" id="KW-0443">Lipid metabolism</keyword>
<dbReference type="GO" id="GO:0016788">
    <property type="term" value="F:hydrolase activity, acting on ester bonds"/>
    <property type="evidence" value="ECO:0007669"/>
    <property type="project" value="InterPro"/>
</dbReference>
<evidence type="ECO:0000256" key="4">
    <source>
        <dbReference type="ARBA" id="ARBA00022963"/>
    </source>
</evidence>
<dbReference type="FunFam" id="3.40.50.1820:FF:000057">
    <property type="entry name" value="Lipase"/>
    <property type="match status" value="1"/>
</dbReference>
<dbReference type="RefSeq" id="XP_011310870.1">
    <property type="nucleotide sequence ID" value="XM_011312568.1"/>
</dbReference>
<dbReference type="InterPro" id="IPR000073">
    <property type="entry name" value="AB_hydrolase_1"/>
</dbReference>
<dbReference type="InterPro" id="IPR025483">
    <property type="entry name" value="Lipase_euk"/>
</dbReference>
<sequence length="444" mass="50597">MVLDFFCDPKMGMKSRNYEFTTIFLLLELFFLSQGFEYNRVSDLVKVRRRADAGDAEFYAVNFLGIVEEQGRQAEHYNVTTEDGYILGLFHLPPNPKIPKTGKNRVIFLHPGLAASADCFVIFGAERSLAHLLSNAGYDVWVGNVRGGTYSRAHKTLKPTQADFWDFSIDDFGLRDVPAMIDRVLEITGESSLSYVGHSLGTTTVMMLLSAKPEYNKKIDLLFLFAPIVYWKAMTPLRMILPAAGQFIQNLLDPRGATELVPQGSAFPALFKRVCIPNNILDLCYLPLDILLGASNPEQVNKVALIDYLTYYPAGSSAKSFYQYRQHAQSGKFKMYDYENPEVNLKYYGQTSPPDYNTMNIKVPMVIFRAQNDPLCTPLDIKSLLSHLPRNISYLYEVVPYRDFNHLDFVTAKDVKTLVYDRLLEILKGFHRDKYANRDDNRIN</sequence>
<comment type="similarity">
    <text evidence="1">Belongs to the AB hydrolase superfamily. Lipase family.</text>
</comment>
<dbReference type="AlphaFoldDB" id="A0A9R1TJZ4"/>
<dbReference type="PANTHER" id="PTHR11005">
    <property type="entry name" value="LYSOSOMAL ACID LIPASE-RELATED"/>
    <property type="match status" value="1"/>
</dbReference>
<dbReference type="GO" id="GO:0016042">
    <property type="term" value="P:lipid catabolic process"/>
    <property type="evidence" value="ECO:0007669"/>
    <property type="project" value="UniProtKB-KW"/>
</dbReference>
<feature type="active site" description="Nucleophile" evidence="7">
    <location>
        <position position="199"/>
    </location>
</feature>